<dbReference type="Proteomes" id="UP001138500">
    <property type="component" value="Unassembled WGS sequence"/>
</dbReference>
<keyword evidence="1" id="KW-0732">Signal</keyword>
<sequence length="329" mass="37229">MANIKNTIFVVSFLEAWLAQATPLFGKDYVNAILHQIWKPMVMHFHVDRPTPQPQTHSSMYGAARQEFGTLDKDVRLAMTLARLLTGISRDDIPVDSCELIEAIRKDTTRMAPTVLRQILLPFLRHALPWATAAVQDQKFTTPLRDMYQTGLNAYLKSYVKSQPQQGGGFSRPRLHCSCNHCWDVNIFLASATQQVGRFRLSKNARHHVHAYLDNAGFDGTHQTERTWVEPQTLVVTKRNRQGETYNAWLARCREAHGGLHRFEAEGLRKVLSEPVMKDIMAMRCIINDPPAAPEFLPRYVADVVEQPAATRAGVKRKAEVIDLSGDSD</sequence>
<dbReference type="EMBL" id="RIBY02002500">
    <property type="protein sequence ID" value="KAH9810910.1"/>
    <property type="molecule type" value="Genomic_DNA"/>
</dbReference>
<evidence type="ECO:0000256" key="1">
    <source>
        <dbReference type="SAM" id="SignalP"/>
    </source>
</evidence>
<evidence type="ECO:0000313" key="2">
    <source>
        <dbReference type="EMBL" id="KAH9810910.1"/>
    </source>
</evidence>
<gene>
    <name evidence="2" type="ORF">Tdes44962_MAKER05937</name>
</gene>
<feature type="signal peptide" evidence="1">
    <location>
        <begin position="1"/>
        <end position="21"/>
    </location>
</feature>
<comment type="caution">
    <text evidence="2">The sequence shown here is derived from an EMBL/GenBank/DDBJ whole genome shotgun (WGS) entry which is preliminary data.</text>
</comment>
<evidence type="ECO:0000313" key="3">
    <source>
        <dbReference type="Proteomes" id="UP001138500"/>
    </source>
</evidence>
<organism evidence="2 3">
    <name type="scientific">Teratosphaeria destructans</name>
    <dbReference type="NCBI Taxonomy" id="418781"/>
    <lineage>
        <taxon>Eukaryota</taxon>
        <taxon>Fungi</taxon>
        <taxon>Dikarya</taxon>
        <taxon>Ascomycota</taxon>
        <taxon>Pezizomycotina</taxon>
        <taxon>Dothideomycetes</taxon>
        <taxon>Dothideomycetidae</taxon>
        <taxon>Mycosphaerellales</taxon>
        <taxon>Teratosphaeriaceae</taxon>
        <taxon>Teratosphaeria</taxon>
    </lineage>
</organism>
<reference evidence="2 3" key="2">
    <citation type="journal article" date="2021" name="Curr. Genet.">
        <title>Genetic response to nitrogen starvation in the aggressive Eucalyptus foliar pathogen Teratosphaeria destructans.</title>
        <authorList>
            <person name="Havenga M."/>
            <person name="Wingfield B.D."/>
            <person name="Wingfield M.J."/>
            <person name="Dreyer L.L."/>
            <person name="Roets F."/>
            <person name="Aylward J."/>
        </authorList>
    </citation>
    <scope>NUCLEOTIDE SEQUENCE [LARGE SCALE GENOMIC DNA]</scope>
    <source>
        <strain evidence="2">CMW44962</strain>
    </source>
</reference>
<feature type="chain" id="PRO_5040718949" evidence="1">
    <location>
        <begin position="22"/>
        <end position="329"/>
    </location>
</feature>
<accession>A0A9W7SJ77</accession>
<dbReference type="OrthoDB" id="3639548at2759"/>
<reference evidence="2 3" key="1">
    <citation type="journal article" date="2018" name="IMA Fungus">
        <title>IMA Genome-F 10: Nine draft genome sequences of Claviceps purpurea s.lat., including C. arundinis, C. humidiphila, and C. cf. spartinae, pseudomolecules for the pitch canker pathogen Fusarium circinatum, draft genome of Davidsoniella eucalypti, Grosmannia galeiformis, Quambalaria eucalypti, and Teratosphaeria destructans.</title>
        <authorList>
            <person name="Wingfield B.D."/>
            <person name="Liu M."/>
            <person name="Nguyen H.D."/>
            <person name="Lane F.A."/>
            <person name="Morgan S.W."/>
            <person name="De Vos L."/>
            <person name="Wilken P.M."/>
            <person name="Duong T.A."/>
            <person name="Aylward J."/>
            <person name="Coetzee M.P."/>
            <person name="Dadej K."/>
            <person name="De Beer Z.W."/>
            <person name="Findlay W."/>
            <person name="Havenga M."/>
            <person name="Kolarik M."/>
            <person name="Menzies J.G."/>
            <person name="Naidoo K."/>
            <person name="Pochopski O."/>
            <person name="Shoukouhi P."/>
            <person name="Santana Q.C."/>
            <person name="Seifert K.A."/>
            <person name="Soal N."/>
            <person name="Steenkamp E.T."/>
            <person name="Tatham C.T."/>
            <person name="van der Nest M.A."/>
            <person name="Wingfield M.J."/>
        </authorList>
    </citation>
    <scope>NUCLEOTIDE SEQUENCE [LARGE SCALE GENOMIC DNA]</scope>
    <source>
        <strain evidence="2">CMW44962</strain>
    </source>
</reference>
<name>A0A9W7SJ77_9PEZI</name>
<proteinExistence type="predicted"/>
<protein>
    <submittedName>
        <fullName evidence="2">Uncharacterized protein</fullName>
    </submittedName>
</protein>
<dbReference type="AlphaFoldDB" id="A0A9W7SJ77"/>
<keyword evidence="3" id="KW-1185">Reference proteome</keyword>